<reference evidence="2 3" key="1">
    <citation type="submission" date="2020-01" db="EMBL/GenBank/DDBJ databases">
        <authorList>
            <person name="Palmer J.M."/>
        </authorList>
    </citation>
    <scope>NUCLEOTIDE SEQUENCE [LARGE SCALE GENOMIC DNA]</scope>
    <source>
        <strain evidence="2 3">TWF970</strain>
    </source>
</reference>
<organism evidence="2 3">
    <name type="scientific">Orbilia oligospora</name>
    <name type="common">Nematode-trapping fungus</name>
    <name type="synonym">Arthrobotrys oligospora</name>
    <dbReference type="NCBI Taxonomy" id="2813651"/>
    <lineage>
        <taxon>Eukaryota</taxon>
        <taxon>Fungi</taxon>
        <taxon>Dikarya</taxon>
        <taxon>Ascomycota</taxon>
        <taxon>Pezizomycotina</taxon>
        <taxon>Orbiliomycetes</taxon>
        <taxon>Orbiliales</taxon>
        <taxon>Orbiliaceae</taxon>
        <taxon>Orbilia</taxon>
    </lineage>
</organism>
<proteinExistence type="predicted"/>
<evidence type="ECO:0000256" key="1">
    <source>
        <dbReference type="SAM" id="MobiDB-lite"/>
    </source>
</evidence>
<feature type="compositionally biased region" description="Acidic residues" evidence="1">
    <location>
        <begin position="38"/>
        <end position="61"/>
    </location>
</feature>
<dbReference type="AlphaFoldDB" id="A0A7C8VA31"/>
<comment type="caution">
    <text evidence="2">The sequence shown here is derived from an EMBL/GenBank/DDBJ whole genome shotgun (WGS) entry which is preliminary data.</text>
</comment>
<feature type="region of interest" description="Disordered" evidence="1">
    <location>
        <begin position="1"/>
        <end position="69"/>
    </location>
</feature>
<accession>A0A7C8VA31</accession>
<evidence type="ECO:0000313" key="3">
    <source>
        <dbReference type="Proteomes" id="UP000474640"/>
    </source>
</evidence>
<sequence>MPPKRTASASSHAASKRPRPNADAEGIQIHFCQAPFSGEDDEDEDEEDEEDEDEDEDEDEGNGNSNPSRRRCDGGRTCICNKPVEEHPDHPWKITFAAKRKFFNQRSHCSLRDPDCFGMHTYNDHAGFGVLEAIENLILDFEEAKDNVDEKWVICETLGYFIHTDHTATMFGINDGERVRELCLMLVRLFMTTLALLERDNLLGPDSRIKNLGTIMALWMFAKTVFNDQGCVEAHNEEPEESLGPKKDKKKWMNSSFDSLIFVYAKKYNITLSGPRIIDSLIEDCEQDMATEDVDLPLPESNNLPKSDPFNFVSGLKKYKSDCSPRKIGGDKLDITTFKSTERKGAAFDGRDPLGRSEITSLKEGLVLMVG</sequence>
<dbReference type="EMBL" id="JAABOJ010000054">
    <property type="protein sequence ID" value="KAF3273340.1"/>
    <property type="molecule type" value="Genomic_DNA"/>
</dbReference>
<evidence type="ECO:0000313" key="2">
    <source>
        <dbReference type="EMBL" id="KAF3273340.1"/>
    </source>
</evidence>
<name>A0A7C8VA31_ORBOL</name>
<dbReference type="OrthoDB" id="10037289at2759"/>
<protein>
    <submittedName>
        <fullName evidence="2">Uncharacterized protein</fullName>
    </submittedName>
</protein>
<dbReference type="Proteomes" id="UP000474640">
    <property type="component" value="Unassembled WGS sequence"/>
</dbReference>
<gene>
    <name evidence="2" type="ORF">TWF970_009126</name>
</gene>